<dbReference type="PANTHER" id="PTHR46708:SF2">
    <property type="entry name" value="FIBRONECTIN TYPE-III DOMAIN-CONTAINING PROTEIN"/>
    <property type="match status" value="1"/>
</dbReference>
<gene>
    <name evidence="3" type="ORF">XENOCAPTIV_005297</name>
</gene>
<dbReference type="SMART" id="SM00060">
    <property type="entry name" value="FN3"/>
    <property type="match status" value="3"/>
</dbReference>
<evidence type="ECO:0000313" key="3">
    <source>
        <dbReference type="EMBL" id="MEQ2200949.1"/>
    </source>
</evidence>
<feature type="non-terminal residue" evidence="3">
    <location>
        <position position="1"/>
    </location>
</feature>
<evidence type="ECO:0000259" key="2">
    <source>
        <dbReference type="PROSITE" id="PS50853"/>
    </source>
</evidence>
<dbReference type="InterPro" id="IPR036116">
    <property type="entry name" value="FN3_sf"/>
</dbReference>
<dbReference type="InterPro" id="IPR050991">
    <property type="entry name" value="ECM_Regulatory_Proteins"/>
</dbReference>
<feature type="domain" description="Fibronectin type-III" evidence="2">
    <location>
        <begin position="116"/>
        <end position="206"/>
    </location>
</feature>
<dbReference type="Pfam" id="PF00041">
    <property type="entry name" value="fn3"/>
    <property type="match status" value="3"/>
</dbReference>
<proteinExistence type="predicted"/>
<dbReference type="CDD" id="cd00063">
    <property type="entry name" value="FN3"/>
    <property type="match status" value="3"/>
</dbReference>
<reference evidence="3 4" key="1">
    <citation type="submission" date="2021-06" db="EMBL/GenBank/DDBJ databases">
        <authorList>
            <person name="Palmer J.M."/>
        </authorList>
    </citation>
    <scope>NUCLEOTIDE SEQUENCE [LARGE SCALE GENOMIC DNA]</scope>
    <source>
        <strain evidence="3 4">XC_2019</strain>
        <tissue evidence="3">Muscle</tissue>
    </source>
</reference>
<protein>
    <recommendedName>
        <fullName evidence="2">Fibronectin type-III domain-containing protein</fullName>
    </recommendedName>
</protein>
<dbReference type="InterPro" id="IPR003961">
    <property type="entry name" value="FN3_dom"/>
</dbReference>
<dbReference type="EMBL" id="JAHRIN010026781">
    <property type="protein sequence ID" value="MEQ2200949.1"/>
    <property type="molecule type" value="Genomic_DNA"/>
</dbReference>
<evidence type="ECO:0000313" key="4">
    <source>
        <dbReference type="Proteomes" id="UP001434883"/>
    </source>
</evidence>
<dbReference type="Gene3D" id="2.60.40.10">
    <property type="entry name" value="Immunoglobulins"/>
    <property type="match status" value="3"/>
</dbReference>
<accession>A0ABV0QYP2</accession>
<keyword evidence="4" id="KW-1185">Reference proteome</keyword>
<evidence type="ECO:0000256" key="1">
    <source>
        <dbReference type="ARBA" id="ARBA00022737"/>
    </source>
</evidence>
<dbReference type="PANTHER" id="PTHR46708">
    <property type="entry name" value="TENASCIN"/>
    <property type="match status" value="1"/>
</dbReference>
<feature type="domain" description="Fibronectin type-III" evidence="2">
    <location>
        <begin position="208"/>
        <end position="298"/>
    </location>
</feature>
<sequence>KRISLFVSAPVPGPLNLRSSEVSTDSFKVSWDHSATDIVLYRLSWAPFSGGDTNEIILSGSENRYTLSGLNPSTDYEVLLTAIFEDESESDMVSVTETTLAITTMIPTTTTVTRKAVKNLYLSDETTQSLDASWELDDPTVESYRISYTDLSRDQGEESISIGGGQKSTVLQPLLPDTRYKVTVTPVYGDGRDGISASAMGSTLPLLSPENLRVSEESYNRFRVSWDPPQSPTEGYRIVYRPIYVQGPLLETTVGEDVNSILLLNLLSGTEYSVQVMAFYPAGLSEPQLINAKTLFLGISGLSTYQVHPNSMCVQWQPLLHATLYRVSIQSTLSEYMYWWWLCQFT</sequence>
<organism evidence="3 4">
    <name type="scientific">Xenoophorus captivus</name>
    <dbReference type="NCBI Taxonomy" id="1517983"/>
    <lineage>
        <taxon>Eukaryota</taxon>
        <taxon>Metazoa</taxon>
        <taxon>Chordata</taxon>
        <taxon>Craniata</taxon>
        <taxon>Vertebrata</taxon>
        <taxon>Euteleostomi</taxon>
        <taxon>Actinopterygii</taxon>
        <taxon>Neopterygii</taxon>
        <taxon>Teleostei</taxon>
        <taxon>Neoteleostei</taxon>
        <taxon>Acanthomorphata</taxon>
        <taxon>Ovalentaria</taxon>
        <taxon>Atherinomorphae</taxon>
        <taxon>Cyprinodontiformes</taxon>
        <taxon>Goodeidae</taxon>
        <taxon>Xenoophorus</taxon>
    </lineage>
</organism>
<dbReference type="PROSITE" id="PS50853">
    <property type="entry name" value="FN3"/>
    <property type="match status" value="3"/>
</dbReference>
<comment type="caution">
    <text evidence="3">The sequence shown here is derived from an EMBL/GenBank/DDBJ whole genome shotgun (WGS) entry which is preliminary data.</text>
</comment>
<name>A0ABV0QYP2_9TELE</name>
<dbReference type="InterPro" id="IPR013783">
    <property type="entry name" value="Ig-like_fold"/>
</dbReference>
<feature type="domain" description="Fibronectin type-III" evidence="2">
    <location>
        <begin position="13"/>
        <end position="103"/>
    </location>
</feature>
<keyword evidence="1" id="KW-0677">Repeat</keyword>
<dbReference type="Proteomes" id="UP001434883">
    <property type="component" value="Unassembled WGS sequence"/>
</dbReference>
<dbReference type="SUPFAM" id="SSF49265">
    <property type="entry name" value="Fibronectin type III"/>
    <property type="match status" value="3"/>
</dbReference>